<evidence type="ECO:0000256" key="8">
    <source>
        <dbReference type="RuleBase" id="RU000304"/>
    </source>
</evidence>
<evidence type="ECO:0000256" key="4">
    <source>
        <dbReference type="ARBA" id="ARBA00022777"/>
    </source>
</evidence>
<dbReference type="Gene3D" id="1.10.510.10">
    <property type="entry name" value="Transferase(Phosphotransferase) domain 1"/>
    <property type="match status" value="1"/>
</dbReference>
<keyword evidence="11" id="KW-0378">Hydrolase</keyword>
<evidence type="ECO:0000256" key="6">
    <source>
        <dbReference type="ARBA" id="ARBA00037966"/>
    </source>
</evidence>
<evidence type="ECO:0000256" key="2">
    <source>
        <dbReference type="ARBA" id="ARBA00022679"/>
    </source>
</evidence>
<keyword evidence="12" id="KW-1185">Reference proteome</keyword>
<dbReference type="PROSITE" id="PS00108">
    <property type="entry name" value="PROTEIN_KINASE_ST"/>
    <property type="match status" value="1"/>
</dbReference>
<dbReference type="Proteomes" id="UP001626550">
    <property type="component" value="Unassembled WGS sequence"/>
</dbReference>
<dbReference type="GO" id="GO:0004674">
    <property type="term" value="F:protein serine/threonine kinase activity"/>
    <property type="evidence" value="ECO:0007669"/>
    <property type="project" value="UniProtKB-KW"/>
</dbReference>
<dbReference type="GO" id="GO:0006508">
    <property type="term" value="P:proteolysis"/>
    <property type="evidence" value="ECO:0007669"/>
    <property type="project" value="UniProtKB-KW"/>
</dbReference>
<organism evidence="11 12">
    <name type="scientific">Cichlidogyrus casuarinus</name>
    <dbReference type="NCBI Taxonomy" id="1844966"/>
    <lineage>
        <taxon>Eukaryota</taxon>
        <taxon>Metazoa</taxon>
        <taxon>Spiralia</taxon>
        <taxon>Lophotrochozoa</taxon>
        <taxon>Platyhelminthes</taxon>
        <taxon>Monogenea</taxon>
        <taxon>Monopisthocotylea</taxon>
        <taxon>Dactylogyridea</taxon>
        <taxon>Ancyrocephalidae</taxon>
        <taxon>Cichlidogyrus</taxon>
    </lineage>
</organism>
<dbReference type="InterPro" id="IPR051175">
    <property type="entry name" value="CLK_kinases"/>
</dbReference>
<dbReference type="PROSITE" id="PS50011">
    <property type="entry name" value="PROTEIN_KINASE_DOM"/>
    <property type="match status" value="1"/>
</dbReference>
<comment type="similarity">
    <text evidence="6">Belongs to the protein kinase superfamily. CMGC Ser/Thr protein kinase family. Lammer subfamily.</text>
</comment>
<dbReference type="Gene3D" id="3.30.200.20">
    <property type="entry name" value="Phosphorylase Kinase, domain 1"/>
    <property type="match status" value="1"/>
</dbReference>
<evidence type="ECO:0000259" key="10">
    <source>
        <dbReference type="PROSITE" id="PS50011"/>
    </source>
</evidence>
<dbReference type="EMBL" id="JBJKFK010000401">
    <property type="protein sequence ID" value="KAL3317316.1"/>
    <property type="molecule type" value="Genomic_DNA"/>
</dbReference>
<keyword evidence="5 7" id="KW-0067">ATP-binding</keyword>
<name>A0ABD2QG22_9PLAT</name>
<evidence type="ECO:0000313" key="12">
    <source>
        <dbReference type="Proteomes" id="UP001626550"/>
    </source>
</evidence>
<dbReference type="GO" id="GO:0005524">
    <property type="term" value="F:ATP binding"/>
    <property type="evidence" value="ECO:0007669"/>
    <property type="project" value="UniProtKB-UniRule"/>
</dbReference>
<feature type="binding site" evidence="7">
    <location>
        <position position="114"/>
    </location>
    <ligand>
        <name>ATP</name>
        <dbReference type="ChEBI" id="CHEBI:30616"/>
    </ligand>
</feature>
<dbReference type="SMART" id="SM00220">
    <property type="entry name" value="S_TKc"/>
    <property type="match status" value="1"/>
</dbReference>
<keyword evidence="2" id="KW-0808">Transferase</keyword>
<keyword evidence="3 7" id="KW-0547">Nucleotide-binding</keyword>
<keyword evidence="4" id="KW-0418">Kinase</keyword>
<evidence type="ECO:0000313" key="11">
    <source>
        <dbReference type="EMBL" id="KAL3317316.1"/>
    </source>
</evidence>
<dbReference type="InterPro" id="IPR011009">
    <property type="entry name" value="Kinase-like_dom_sf"/>
</dbReference>
<keyword evidence="11" id="KW-0645">Protease</keyword>
<evidence type="ECO:0000256" key="1">
    <source>
        <dbReference type="ARBA" id="ARBA00022527"/>
    </source>
</evidence>
<dbReference type="GO" id="GO:0008233">
    <property type="term" value="F:peptidase activity"/>
    <property type="evidence" value="ECO:0007669"/>
    <property type="project" value="UniProtKB-KW"/>
</dbReference>
<dbReference type="PANTHER" id="PTHR45646">
    <property type="entry name" value="SERINE/THREONINE-PROTEIN KINASE DOA-RELATED"/>
    <property type="match status" value="1"/>
</dbReference>
<comment type="caution">
    <text evidence="11">The sequence shown here is derived from an EMBL/GenBank/DDBJ whole genome shotgun (WGS) entry which is preliminary data.</text>
</comment>
<dbReference type="InterPro" id="IPR008271">
    <property type="entry name" value="Ser/Thr_kinase_AS"/>
</dbReference>
<gene>
    <name evidence="11" type="primary">AFC1</name>
    <name evidence="11" type="ORF">Ciccas_004026</name>
</gene>
<dbReference type="Pfam" id="PF00069">
    <property type="entry name" value="Pkinase"/>
    <property type="match status" value="1"/>
</dbReference>
<evidence type="ECO:0000256" key="7">
    <source>
        <dbReference type="PROSITE-ProRule" id="PRU10141"/>
    </source>
</evidence>
<evidence type="ECO:0000256" key="9">
    <source>
        <dbReference type="SAM" id="MobiDB-lite"/>
    </source>
</evidence>
<keyword evidence="1 8" id="KW-0723">Serine/threonine-protein kinase</keyword>
<evidence type="ECO:0000256" key="3">
    <source>
        <dbReference type="ARBA" id="ARBA00022741"/>
    </source>
</evidence>
<feature type="region of interest" description="Disordered" evidence="9">
    <location>
        <begin position="19"/>
        <end position="73"/>
    </location>
</feature>
<reference evidence="11 12" key="1">
    <citation type="submission" date="2024-11" db="EMBL/GenBank/DDBJ databases">
        <title>Adaptive evolution of stress response genes in parasites aligns with host niche diversity.</title>
        <authorList>
            <person name="Hahn C."/>
            <person name="Resl P."/>
        </authorList>
    </citation>
    <scope>NUCLEOTIDE SEQUENCE [LARGE SCALE GENOMIC DNA]</scope>
    <source>
        <strain evidence="11">EGGRZ-B1_66</strain>
        <tissue evidence="11">Body</tissue>
    </source>
</reference>
<proteinExistence type="inferred from homology"/>
<feature type="domain" description="Protein kinase" evidence="10">
    <location>
        <begin position="85"/>
        <end position="403"/>
    </location>
</feature>
<sequence>MKFEFYCICKIRRSVSCLKSKVSPSSRSRRNVAKPLPDDARKRERGRKRSHSREASKKKDVRRKKKRSKEEEKLVQVGDTIHRRYDVNRVLGEGSFGHVLQCDDRQTGRIVAVKAIKPLDRDNYRNSSRHEMNVLVKLNDFSKSCKNSYCIEALEFFEWNKLYFIVFPKLGDSVFNFIQNNKYQPFSVGQSTSIVHQLCSAVKYFNKLRLCHTDLKPENILFVDSAYEEIRQDNRKIYRRILDTQIKVIDFGSATFEDEHHSRTIQTRHYRAPEVVLELGWSYPADVWSIGCILYELLTGKCMFMTHDNLEHLAMMERIIGPIPKEMIRQSPKTSLFYKGRLDWNTSSSDDQYVRKHLKPLGQYWFKSFDRQFRLAFDLIREMLVYQPCKRLHIQDAFSHPFLQSVDVQC</sequence>
<protein>
    <submittedName>
        <fullName evidence="11">CAAX prenyl protease 1</fullName>
    </submittedName>
</protein>
<accession>A0ABD2QG22</accession>
<dbReference type="InterPro" id="IPR000719">
    <property type="entry name" value="Prot_kinase_dom"/>
</dbReference>
<dbReference type="SUPFAM" id="SSF56112">
    <property type="entry name" value="Protein kinase-like (PK-like)"/>
    <property type="match status" value="1"/>
</dbReference>
<dbReference type="InterPro" id="IPR017441">
    <property type="entry name" value="Protein_kinase_ATP_BS"/>
</dbReference>
<dbReference type="PROSITE" id="PS00107">
    <property type="entry name" value="PROTEIN_KINASE_ATP"/>
    <property type="match status" value="1"/>
</dbReference>
<dbReference type="PANTHER" id="PTHR45646:SF11">
    <property type="entry name" value="SERINE_THREONINE-PROTEIN KINASE DOA"/>
    <property type="match status" value="1"/>
</dbReference>
<evidence type="ECO:0000256" key="5">
    <source>
        <dbReference type="ARBA" id="ARBA00022840"/>
    </source>
</evidence>
<dbReference type="AlphaFoldDB" id="A0ABD2QG22"/>
<dbReference type="CDD" id="cd14134">
    <property type="entry name" value="PKc_CLK"/>
    <property type="match status" value="1"/>
</dbReference>